<evidence type="ECO:0000313" key="3">
    <source>
        <dbReference type="EMBL" id="GGA19945.1"/>
    </source>
</evidence>
<dbReference type="InterPro" id="IPR036465">
    <property type="entry name" value="vWFA_dom_sf"/>
</dbReference>
<dbReference type="Proteomes" id="UP000628017">
    <property type="component" value="Unassembled WGS sequence"/>
</dbReference>
<feature type="domain" description="Putative Flp pilus-assembly TadG-like N-terminal" evidence="2">
    <location>
        <begin position="20"/>
        <end position="66"/>
    </location>
</feature>
<keyword evidence="1" id="KW-1133">Transmembrane helix</keyword>
<keyword evidence="1" id="KW-0812">Transmembrane</keyword>
<gene>
    <name evidence="3" type="ORF">GCM10011498_21080</name>
</gene>
<organism evidence="3 4">
    <name type="scientific">Neptunicoccus cionae</name>
    <dbReference type="NCBI Taxonomy" id="2035344"/>
    <lineage>
        <taxon>Bacteria</taxon>
        <taxon>Pseudomonadati</taxon>
        <taxon>Pseudomonadota</taxon>
        <taxon>Alphaproteobacteria</taxon>
        <taxon>Rhodobacterales</taxon>
        <taxon>Paracoccaceae</taxon>
        <taxon>Neptunicoccus</taxon>
    </lineage>
</organism>
<keyword evidence="1" id="KW-0472">Membrane</keyword>
<dbReference type="InterPro" id="IPR028087">
    <property type="entry name" value="Tad_N"/>
</dbReference>
<evidence type="ECO:0000259" key="2">
    <source>
        <dbReference type="Pfam" id="PF13400"/>
    </source>
</evidence>
<reference evidence="3" key="2">
    <citation type="submission" date="2020-09" db="EMBL/GenBank/DDBJ databases">
        <authorList>
            <person name="Sun Q."/>
            <person name="Zhou Y."/>
        </authorList>
    </citation>
    <scope>NUCLEOTIDE SEQUENCE</scope>
    <source>
        <strain evidence="3">CGMCC 1.15880</strain>
    </source>
</reference>
<feature type="transmembrane region" description="Helical" evidence="1">
    <location>
        <begin position="21"/>
        <end position="41"/>
    </location>
</feature>
<dbReference type="Gene3D" id="3.40.50.410">
    <property type="entry name" value="von Willebrand factor, type A domain"/>
    <property type="match status" value="1"/>
</dbReference>
<protein>
    <recommendedName>
        <fullName evidence="2">Putative Flp pilus-assembly TadG-like N-terminal domain-containing protein</fullName>
    </recommendedName>
</protein>
<sequence>MLASLKKKLVKHEYKDDEKGSIIVFVLVVFSAMFLVGGTAVDLARHENLRSSIQYNLDRAVLAAASLKQTQDPDTVVQDYMSKVVTIDAFTVNVESIVATNARTVSATATANLDTWFLSMAGIDEMPITASSAASERIPNLEISLVLDVSGSMAGSKLSNLKTAAKEFVTTMLTGVDPDTVSISVVPFNHNVTPPDSIFSRLNVAVTHTLSNCLDFSDASFSEVAVDPLDNLGQGVFTALYGGFQDFNESYETCMGDAKYEIMPYESNEADLHSKIDGLTTSGWTAAHLGMKWGLALLDPSFRTIADGLIADGDISPGLSGIPADYTDNETLKVVILMGDGANTYEFRFKDEYRTGFSDLWEVVEEEPGDFTHLTYYGKTYTGSGYEKYCGQYGITCYYGDPVEVTNFYLRKPSTGSLFDISDNSWISSTVFNLIKVALGTVSYRQLPWDEAWGKMPADYYDDVTNQNAFNDLVNVSSRNMSEADTVMSSACTAAENAGIVVYTIGYETNNTTSGKLKDCASTESHFYPAAGTDITTVFASIAASIQKLKLTQ</sequence>
<dbReference type="SUPFAM" id="SSF53300">
    <property type="entry name" value="vWA-like"/>
    <property type="match status" value="1"/>
</dbReference>
<keyword evidence="4" id="KW-1185">Reference proteome</keyword>
<dbReference type="RefSeq" id="WP_188674410.1">
    <property type="nucleotide sequence ID" value="NZ_BMKA01000002.1"/>
</dbReference>
<dbReference type="AlphaFoldDB" id="A0A916QY89"/>
<evidence type="ECO:0000256" key="1">
    <source>
        <dbReference type="SAM" id="Phobius"/>
    </source>
</evidence>
<accession>A0A916QY89</accession>
<evidence type="ECO:0000313" key="4">
    <source>
        <dbReference type="Proteomes" id="UP000628017"/>
    </source>
</evidence>
<comment type="caution">
    <text evidence="3">The sequence shown here is derived from an EMBL/GenBank/DDBJ whole genome shotgun (WGS) entry which is preliminary data.</text>
</comment>
<dbReference type="EMBL" id="BMKA01000002">
    <property type="protein sequence ID" value="GGA19945.1"/>
    <property type="molecule type" value="Genomic_DNA"/>
</dbReference>
<dbReference type="Pfam" id="PF13400">
    <property type="entry name" value="Tad"/>
    <property type="match status" value="1"/>
</dbReference>
<reference evidence="3" key="1">
    <citation type="journal article" date="2014" name="Int. J. Syst. Evol. Microbiol.">
        <title>Complete genome sequence of Corynebacterium casei LMG S-19264T (=DSM 44701T), isolated from a smear-ripened cheese.</title>
        <authorList>
            <consortium name="US DOE Joint Genome Institute (JGI-PGF)"/>
            <person name="Walter F."/>
            <person name="Albersmeier A."/>
            <person name="Kalinowski J."/>
            <person name="Ruckert C."/>
        </authorList>
    </citation>
    <scope>NUCLEOTIDE SEQUENCE</scope>
    <source>
        <strain evidence="3">CGMCC 1.15880</strain>
    </source>
</reference>
<proteinExistence type="predicted"/>
<dbReference type="CDD" id="cd00198">
    <property type="entry name" value="vWFA"/>
    <property type="match status" value="1"/>
</dbReference>
<name>A0A916QY89_9RHOB</name>